<dbReference type="SMART" id="SM01420">
    <property type="entry name" value="TRP_2"/>
    <property type="match status" value="1"/>
</dbReference>
<organism evidence="15">
    <name type="scientific">Nippostrongylus brasiliensis</name>
    <name type="common">Rat hookworm</name>
    <dbReference type="NCBI Taxonomy" id="27835"/>
    <lineage>
        <taxon>Eukaryota</taxon>
        <taxon>Metazoa</taxon>
        <taxon>Ecdysozoa</taxon>
        <taxon>Nematoda</taxon>
        <taxon>Chromadorea</taxon>
        <taxon>Rhabditida</taxon>
        <taxon>Rhabditina</taxon>
        <taxon>Rhabditomorpha</taxon>
        <taxon>Strongyloidea</taxon>
        <taxon>Heligmosomidae</taxon>
        <taxon>Nippostrongylus</taxon>
    </lineage>
</organism>
<evidence type="ECO:0000256" key="10">
    <source>
        <dbReference type="SAM" id="Phobius"/>
    </source>
</evidence>
<dbReference type="PANTHER" id="PTHR10117:SF50">
    <property type="entry name" value="ANK_REP_REGION DOMAIN-CONTAINING PROTEIN"/>
    <property type="match status" value="1"/>
</dbReference>
<dbReference type="InterPro" id="IPR013555">
    <property type="entry name" value="TRP_dom"/>
</dbReference>
<keyword evidence="14" id="KW-1185">Reference proteome</keyword>
<name>A0A0N4Y9H5_NIPBR</name>
<feature type="transmembrane region" description="Helical" evidence="10">
    <location>
        <begin position="478"/>
        <end position="500"/>
    </location>
</feature>
<evidence type="ECO:0000256" key="2">
    <source>
        <dbReference type="ARBA" id="ARBA00022448"/>
    </source>
</evidence>
<dbReference type="OMA" id="FWWRWFD"/>
<evidence type="ECO:0000256" key="8">
    <source>
        <dbReference type="ARBA" id="ARBA00023136"/>
    </source>
</evidence>
<keyword evidence="8 10" id="KW-0472">Membrane</keyword>
<feature type="chain" id="PRO_5043125419" evidence="11">
    <location>
        <begin position="16"/>
        <end position="833"/>
    </location>
</feature>
<dbReference type="GO" id="GO:0015279">
    <property type="term" value="F:store-operated calcium channel activity"/>
    <property type="evidence" value="ECO:0007669"/>
    <property type="project" value="TreeGrafter"/>
</dbReference>
<keyword evidence="9" id="KW-0407">Ion channel</keyword>
<evidence type="ECO:0000256" key="5">
    <source>
        <dbReference type="ARBA" id="ARBA00022989"/>
    </source>
</evidence>
<evidence type="ECO:0000256" key="11">
    <source>
        <dbReference type="SAM" id="SignalP"/>
    </source>
</evidence>
<dbReference type="GO" id="GO:0034703">
    <property type="term" value="C:cation channel complex"/>
    <property type="evidence" value="ECO:0007669"/>
    <property type="project" value="TreeGrafter"/>
</dbReference>
<dbReference type="SUPFAM" id="SSF140860">
    <property type="entry name" value="Pseudo ankyrin repeat-like"/>
    <property type="match status" value="1"/>
</dbReference>
<evidence type="ECO:0000256" key="9">
    <source>
        <dbReference type="ARBA" id="ARBA00023303"/>
    </source>
</evidence>
<dbReference type="InterPro" id="IPR005821">
    <property type="entry name" value="Ion_trans_dom"/>
</dbReference>
<dbReference type="InterPro" id="IPR002153">
    <property type="entry name" value="TRPC_channel"/>
</dbReference>
<keyword evidence="3 10" id="KW-0812">Transmembrane</keyword>
<gene>
    <name evidence="13" type="ORF">NBR_LOCUS12955</name>
</gene>
<evidence type="ECO:0000313" key="14">
    <source>
        <dbReference type="Proteomes" id="UP000271162"/>
    </source>
</evidence>
<feature type="transmembrane region" description="Helical" evidence="10">
    <location>
        <begin position="562"/>
        <end position="584"/>
    </location>
</feature>
<keyword evidence="7" id="KW-0406">Ion transport</keyword>
<feature type="domain" description="Transient receptor ion channel" evidence="12">
    <location>
        <begin position="218"/>
        <end position="279"/>
    </location>
</feature>
<dbReference type="Pfam" id="PF00520">
    <property type="entry name" value="Ion_trans"/>
    <property type="match status" value="1"/>
</dbReference>
<evidence type="ECO:0000256" key="3">
    <source>
        <dbReference type="ARBA" id="ARBA00022692"/>
    </source>
</evidence>
<sequence>MKALLALARILTVVAESSVPAFDSCSSGKMVKLIMRNAIANVLGKKTLGKLKVPDNYYEAKMEGYDGHIDWEGDTNKVLCMKYEFYEKVQAFKKDHKNEEIMEIFETLGVAATEIQMEYLCELIYKSQSPEMAKEALLIAINIGSRPLVELILTLFRDYPHEERSGGRYVDYTGCSNSPGFLPHVTPLMLACILNNFSIVQCLLLRGHSIDLPHHTNCKCEVCLRMSNSNIDALRRVDAIRAVSSEAFLWLATDDPFAAACSLSQDIAICMQNDTFEFMDTYRTLYNNVQRFTCRVIDHNWRAEELDVFLAHKCHCSLAACAAPYPRVQMALEARMRHFAGNPNVQRAMSFIWWRGWGCFGSNPARDAYRVLRHVFLYPLLAVLYIVSNGKVASSFDVPLARYISYMSSYATFIACLIAIRYTKVGEKAKLFHTPRGYPGGIAIEAYCYLYVLGIILERYIQFARVGFRNFFDHWWRWFDFLLTGSFGLAFHLWLTGVLMPMEPDLEELSRIHWPSWDYFLIYDIYLCTGCILGLWRVFYFFQLKKGIGGSVISVGQCVSTIYNYLIVMGVIMVSFAVGVNLLVQPYLHSTVREEDGSETPMGPHFQNLFITFRNMYWALYGYLDPNLYPIINGNSGPDQQPVQHQITGFATEMIMVLYHCIIVITLLNLMVSLLVKKADEVLENEESEFKYTRIAIYSEYIAWSASVPPPFNLLYILKVVIQKLFCDRRVVVSWPELWTPKELVDPDYESCSRDCEVYNNLMLKLFTRFRASKECHYRSVFRTEFDKDRATAESAAKVAFMNPVNDSYEAFKTEAAPVVKVQRTSSQKPSGH</sequence>
<proteinExistence type="predicted"/>
<feature type="transmembrane region" description="Helical" evidence="10">
    <location>
        <begin position="657"/>
        <end position="676"/>
    </location>
</feature>
<evidence type="ECO:0000313" key="13">
    <source>
        <dbReference type="EMBL" id="VDL76544.1"/>
    </source>
</evidence>
<keyword evidence="5 10" id="KW-1133">Transmembrane helix</keyword>
<dbReference type="GO" id="GO:0070679">
    <property type="term" value="F:inositol 1,4,5 trisphosphate binding"/>
    <property type="evidence" value="ECO:0007669"/>
    <property type="project" value="TreeGrafter"/>
</dbReference>
<keyword evidence="4" id="KW-0677">Repeat</keyword>
<keyword evidence="11" id="KW-0732">Signal</keyword>
<comment type="subcellular location">
    <subcellularLocation>
        <location evidence="1">Membrane</location>
        <topology evidence="1">Multi-pass membrane protein</topology>
    </subcellularLocation>
</comment>
<keyword evidence="6" id="KW-0040">ANK repeat</keyword>
<accession>A0A0N4Y9H5</accession>
<dbReference type="AlphaFoldDB" id="A0A0N4Y9H5"/>
<dbReference type="GO" id="GO:0007338">
    <property type="term" value="P:single fertilization"/>
    <property type="evidence" value="ECO:0007669"/>
    <property type="project" value="TreeGrafter"/>
</dbReference>
<evidence type="ECO:0000313" key="15">
    <source>
        <dbReference type="WBParaSite" id="NBR_0001295401-mRNA-1"/>
    </source>
</evidence>
<feature type="transmembrane region" description="Helical" evidence="10">
    <location>
        <begin position="520"/>
        <end position="542"/>
    </location>
</feature>
<evidence type="ECO:0000259" key="12">
    <source>
        <dbReference type="SMART" id="SM01420"/>
    </source>
</evidence>
<feature type="transmembrane region" description="Helical" evidence="10">
    <location>
        <begin position="440"/>
        <end position="457"/>
    </location>
</feature>
<feature type="transmembrane region" description="Helical" evidence="10">
    <location>
        <begin position="400"/>
        <end position="420"/>
    </location>
</feature>
<evidence type="ECO:0000256" key="7">
    <source>
        <dbReference type="ARBA" id="ARBA00023065"/>
    </source>
</evidence>
<evidence type="ECO:0000256" key="1">
    <source>
        <dbReference type="ARBA" id="ARBA00004141"/>
    </source>
</evidence>
<dbReference type="PANTHER" id="PTHR10117">
    <property type="entry name" value="TRANSIENT RECEPTOR POTENTIAL CHANNEL"/>
    <property type="match status" value="1"/>
</dbReference>
<dbReference type="STRING" id="27835.A0A0N4Y9H5"/>
<dbReference type="Proteomes" id="UP000271162">
    <property type="component" value="Unassembled WGS sequence"/>
</dbReference>
<evidence type="ECO:0000256" key="4">
    <source>
        <dbReference type="ARBA" id="ARBA00022737"/>
    </source>
</evidence>
<protein>
    <submittedName>
        <fullName evidence="15">Ion_trans domain-containing protein</fullName>
    </submittedName>
</protein>
<feature type="transmembrane region" description="Helical" evidence="10">
    <location>
        <begin position="371"/>
        <end position="388"/>
    </location>
</feature>
<keyword evidence="2" id="KW-0813">Transport</keyword>
<reference evidence="13 14" key="2">
    <citation type="submission" date="2018-11" db="EMBL/GenBank/DDBJ databases">
        <authorList>
            <consortium name="Pathogen Informatics"/>
        </authorList>
    </citation>
    <scope>NUCLEOTIDE SEQUENCE [LARGE SCALE GENOMIC DNA]</scope>
</reference>
<reference evidence="15" key="1">
    <citation type="submission" date="2017-02" db="UniProtKB">
        <authorList>
            <consortium name="WormBaseParasite"/>
        </authorList>
    </citation>
    <scope>IDENTIFICATION</scope>
</reference>
<feature type="signal peptide" evidence="11">
    <location>
        <begin position="1"/>
        <end position="15"/>
    </location>
</feature>
<dbReference type="EMBL" id="UYSL01020898">
    <property type="protein sequence ID" value="VDL76544.1"/>
    <property type="molecule type" value="Genomic_DNA"/>
</dbReference>
<evidence type="ECO:0000256" key="6">
    <source>
        <dbReference type="ARBA" id="ARBA00023043"/>
    </source>
</evidence>
<dbReference type="GO" id="GO:0005886">
    <property type="term" value="C:plasma membrane"/>
    <property type="evidence" value="ECO:0007669"/>
    <property type="project" value="TreeGrafter"/>
</dbReference>
<dbReference type="GO" id="GO:0051480">
    <property type="term" value="P:regulation of cytosolic calcium ion concentration"/>
    <property type="evidence" value="ECO:0007669"/>
    <property type="project" value="TreeGrafter"/>
</dbReference>
<dbReference type="WBParaSite" id="NBR_0001295401-mRNA-1">
    <property type="protein sequence ID" value="NBR_0001295401-mRNA-1"/>
    <property type="gene ID" value="NBR_0001295401"/>
</dbReference>